<name>A0A381TBJ3_9ZZZZ</name>
<proteinExistence type="predicted"/>
<accession>A0A381TBJ3</accession>
<feature type="transmembrane region" description="Helical" evidence="1">
    <location>
        <begin position="12"/>
        <end position="33"/>
    </location>
</feature>
<keyword evidence="1" id="KW-1133">Transmembrane helix</keyword>
<evidence type="ECO:0000256" key="1">
    <source>
        <dbReference type="SAM" id="Phobius"/>
    </source>
</evidence>
<keyword evidence="1" id="KW-0812">Transmembrane</keyword>
<organism evidence="2">
    <name type="scientific">marine metagenome</name>
    <dbReference type="NCBI Taxonomy" id="408172"/>
    <lineage>
        <taxon>unclassified sequences</taxon>
        <taxon>metagenomes</taxon>
        <taxon>ecological metagenomes</taxon>
    </lineage>
</organism>
<dbReference type="EMBL" id="UINC01004243">
    <property type="protein sequence ID" value="SVA12901.1"/>
    <property type="molecule type" value="Genomic_DNA"/>
</dbReference>
<protein>
    <submittedName>
        <fullName evidence="2">Uncharacterized protein</fullName>
    </submittedName>
</protein>
<keyword evidence="1" id="KW-0472">Membrane</keyword>
<reference evidence="2" key="1">
    <citation type="submission" date="2018-05" db="EMBL/GenBank/DDBJ databases">
        <authorList>
            <person name="Lanie J.A."/>
            <person name="Ng W.-L."/>
            <person name="Kazmierczak K.M."/>
            <person name="Andrzejewski T.M."/>
            <person name="Davidsen T.M."/>
            <person name="Wayne K.J."/>
            <person name="Tettelin H."/>
            <person name="Glass J.I."/>
            <person name="Rusch D."/>
            <person name="Podicherti R."/>
            <person name="Tsui H.-C.T."/>
            <person name="Winkler M.E."/>
        </authorList>
    </citation>
    <scope>NUCLEOTIDE SEQUENCE</scope>
</reference>
<evidence type="ECO:0000313" key="2">
    <source>
        <dbReference type="EMBL" id="SVA12901.1"/>
    </source>
</evidence>
<feature type="transmembrane region" description="Helical" evidence="1">
    <location>
        <begin position="45"/>
        <end position="68"/>
    </location>
</feature>
<dbReference type="AlphaFoldDB" id="A0A381TBJ3"/>
<sequence length="75" mass="8005">MSFFRGLAGFLSWGLCLVLAGISAIVALILYLLDRGQSFIEINSLHIGIAVGAACLFTILGFALLMGLTRDNDDD</sequence>
<gene>
    <name evidence="2" type="ORF">METZ01_LOCUS65755</name>
</gene>